<evidence type="ECO:0000256" key="1">
    <source>
        <dbReference type="SAM" id="Coils"/>
    </source>
</evidence>
<organism evidence="2 3">
    <name type="scientific">Capnocytophaga sputigena</name>
    <dbReference type="NCBI Taxonomy" id="1019"/>
    <lineage>
        <taxon>Bacteria</taxon>
        <taxon>Pseudomonadati</taxon>
        <taxon>Bacteroidota</taxon>
        <taxon>Flavobacteriia</taxon>
        <taxon>Flavobacteriales</taxon>
        <taxon>Flavobacteriaceae</taxon>
        <taxon>Capnocytophaga</taxon>
    </lineage>
</organism>
<keyword evidence="1" id="KW-0175">Coiled coil</keyword>
<reference evidence="3" key="1">
    <citation type="submission" date="2017-06" db="EMBL/GenBank/DDBJ databases">
        <title>Capnocytophaga spp. assemblies.</title>
        <authorList>
            <person name="Gulvik C.A."/>
        </authorList>
    </citation>
    <scope>NUCLEOTIDE SEQUENCE [LARGE SCALE GENOMIC DNA]</scope>
    <source>
        <strain evidence="3">H4486</strain>
    </source>
</reference>
<evidence type="ECO:0000313" key="3">
    <source>
        <dbReference type="Proteomes" id="UP000217334"/>
    </source>
</evidence>
<protein>
    <recommendedName>
        <fullName evidence="4">DUF1351 domain-containing protein</fullName>
    </recommendedName>
</protein>
<dbReference type="AlphaFoldDB" id="A0A250F5T6"/>
<dbReference type="Proteomes" id="UP000217334">
    <property type="component" value="Chromosome"/>
</dbReference>
<evidence type="ECO:0000313" key="2">
    <source>
        <dbReference type="EMBL" id="ATA79347.1"/>
    </source>
</evidence>
<proteinExistence type="predicted"/>
<sequence length="303" mass="34595">MNEQLITLKQAPIIVYEKIKAVGQQIEAKIAELNLDNQLVTEDTLKSAKNTRTTLRKELDDFETQRKYIKEQVNAPYEAFEKAYKEHIKVHYDKADNTLKAKIDEVQNRLLDDKRGRIKDYFTEFCAAQGIDFLIFERLPLNITLSASDKSLKEQVANFIGEVSKSLQLIESLNEPNEFKAEILTDYKQTLDVTRAIQNAQYRKQQREAELQRIEAQRVAAEQARLAAEARAREAAPLQAPAQVTYEAQPAAPVQPEPVQEATQATKEDENEIVQATFTVIGTRAQLRALRAFLDNNNIQYNV</sequence>
<accession>A0A250F5T6</accession>
<dbReference type="RefSeq" id="WP_095901289.1">
    <property type="nucleotide sequence ID" value="NZ_CP022383.1"/>
</dbReference>
<dbReference type="Pfam" id="PF07083">
    <property type="entry name" value="DUF1351"/>
    <property type="match status" value="1"/>
</dbReference>
<dbReference type="EMBL" id="CP022383">
    <property type="protein sequence ID" value="ATA79347.1"/>
    <property type="molecule type" value="Genomic_DNA"/>
</dbReference>
<feature type="coiled-coil region" evidence="1">
    <location>
        <begin position="197"/>
        <end position="231"/>
    </location>
</feature>
<gene>
    <name evidence="2" type="ORF">CGC59_06490</name>
</gene>
<dbReference type="InterPro" id="IPR009785">
    <property type="entry name" value="Prophage_Lj928_Orf309"/>
</dbReference>
<name>A0A250F5T6_CAPSP</name>
<evidence type="ECO:0008006" key="4">
    <source>
        <dbReference type="Google" id="ProtNLM"/>
    </source>
</evidence>